<evidence type="ECO:0000256" key="1">
    <source>
        <dbReference type="SAM" id="Coils"/>
    </source>
</evidence>
<keyword evidence="1" id="KW-0175">Coiled coil</keyword>
<name>A0AAD7NBF2_9AGAR</name>
<evidence type="ECO:0000313" key="2">
    <source>
        <dbReference type="EMBL" id="KAJ7754694.1"/>
    </source>
</evidence>
<dbReference type="AlphaFoldDB" id="A0AAD7NBF2"/>
<sequence>MMRHKCREMKKNWSMWSMIYGVQAIRSKTTWGKQARVVGGRGVVVKKSQFGIVQFQVEIQRDKKELCRFRLTHRASRCRSRFMYIQTSERGYDLVHEWQRGTYSSPTKSCDAEFSAPCQHHFPILRMWVELLQRKAGNSSSAAVHSCMLRNALGVLIATAKTAYTCGSIRLRRPYHRRIDDDGVPIGFRARPSEAPRIHKGVIKVAGLGEDSRILQEEAEDCPLQGFLMAPQWPAMLIVYIKPVYAFFNYSRIWRKESHDLNPSPMIQDELADRGSIPRFRDVPSVFIARQRRNLEQATSQRDAARARNDQLMARIQELEAQMQSAWALGLSNEPPPGYSTG</sequence>
<accession>A0AAD7NBF2</accession>
<organism evidence="2 3">
    <name type="scientific">Mycena maculata</name>
    <dbReference type="NCBI Taxonomy" id="230809"/>
    <lineage>
        <taxon>Eukaryota</taxon>
        <taxon>Fungi</taxon>
        <taxon>Dikarya</taxon>
        <taxon>Basidiomycota</taxon>
        <taxon>Agaricomycotina</taxon>
        <taxon>Agaricomycetes</taxon>
        <taxon>Agaricomycetidae</taxon>
        <taxon>Agaricales</taxon>
        <taxon>Marasmiineae</taxon>
        <taxon>Mycenaceae</taxon>
        <taxon>Mycena</taxon>
    </lineage>
</organism>
<keyword evidence="3" id="KW-1185">Reference proteome</keyword>
<comment type="caution">
    <text evidence="2">The sequence shown here is derived from an EMBL/GenBank/DDBJ whole genome shotgun (WGS) entry which is preliminary data.</text>
</comment>
<evidence type="ECO:0000313" key="3">
    <source>
        <dbReference type="Proteomes" id="UP001215280"/>
    </source>
</evidence>
<protein>
    <submittedName>
        <fullName evidence="2">Uncharacterized protein</fullName>
    </submittedName>
</protein>
<feature type="coiled-coil region" evidence="1">
    <location>
        <begin position="288"/>
        <end position="322"/>
    </location>
</feature>
<dbReference type="Proteomes" id="UP001215280">
    <property type="component" value="Unassembled WGS sequence"/>
</dbReference>
<proteinExistence type="predicted"/>
<reference evidence="2" key="1">
    <citation type="submission" date="2023-03" db="EMBL/GenBank/DDBJ databases">
        <title>Massive genome expansion in bonnet fungi (Mycena s.s.) driven by repeated elements and novel gene families across ecological guilds.</title>
        <authorList>
            <consortium name="Lawrence Berkeley National Laboratory"/>
            <person name="Harder C.B."/>
            <person name="Miyauchi S."/>
            <person name="Viragh M."/>
            <person name="Kuo A."/>
            <person name="Thoen E."/>
            <person name="Andreopoulos B."/>
            <person name="Lu D."/>
            <person name="Skrede I."/>
            <person name="Drula E."/>
            <person name="Henrissat B."/>
            <person name="Morin E."/>
            <person name="Kohler A."/>
            <person name="Barry K."/>
            <person name="LaButti K."/>
            <person name="Morin E."/>
            <person name="Salamov A."/>
            <person name="Lipzen A."/>
            <person name="Mereny Z."/>
            <person name="Hegedus B."/>
            <person name="Baldrian P."/>
            <person name="Stursova M."/>
            <person name="Weitz H."/>
            <person name="Taylor A."/>
            <person name="Grigoriev I.V."/>
            <person name="Nagy L.G."/>
            <person name="Martin F."/>
            <person name="Kauserud H."/>
        </authorList>
    </citation>
    <scope>NUCLEOTIDE SEQUENCE</scope>
    <source>
        <strain evidence="2">CBHHK188m</strain>
    </source>
</reference>
<gene>
    <name evidence="2" type="ORF">DFH07DRAFT_773684</name>
</gene>
<dbReference type="EMBL" id="JARJLG010000066">
    <property type="protein sequence ID" value="KAJ7754694.1"/>
    <property type="molecule type" value="Genomic_DNA"/>
</dbReference>